<keyword evidence="4" id="KW-0804">Transcription</keyword>
<feature type="compositionally biased region" description="Basic and acidic residues" evidence="6">
    <location>
        <begin position="109"/>
        <end position="123"/>
    </location>
</feature>
<protein>
    <submittedName>
        <fullName evidence="10">DNA binding protein</fullName>
    </submittedName>
</protein>
<evidence type="ECO:0000259" key="9">
    <source>
        <dbReference type="PROSITE" id="PS51294"/>
    </source>
</evidence>
<dbReference type="OMA" id="VARADQW"/>
<dbReference type="InterPro" id="IPR017884">
    <property type="entry name" value="SANT_dom"/>
</dbReference>
<dbReference type="InterPro" id="IPR001005">
    <property type="entry name" value="SANT/Myb"/>
</dbReference>
<name>M1DNU3_SOLTU</name>
<dbReference type="STRING" id="4113.M1DNU3"/>
<feature type="domain" description="SANT" evidence="8">
    <location>
        <begin position="224"/>
        <end position="272"/>
    </location>
</feature>
<keyword evidence="11" id="KW-1185">Reference proteome</keyword>
<evidence type="ECO:0000256" key="5">
    <source>
        <dbReference type="ARBA" id="ARBA00023242"/>
    </source>
</evidence>
<reference evidence="10" key="2">
    <citation type="submission" date="2015-06" db="UniProtKB">
        <authorList>
            <consortium name="EnsemblPlants"/>
        </authorList>
    </citation>
    <scope>IDENTIFICATION</scope>
    <source>
        <strain evidence="10">DM1-3 516 R44</strain>
    </source>
</reference>
<organism evidence="10 11">
    <name type="scientific">Solanum tuberosum</name>
    <name type="common">Potato</name>
    <dbReference type="NCBI Taxonomy" id="4113"/>
    <lineage>
        <taxon>Eukaryota</taxon>
        <taxon>Viridiplantae</taxon>
        <taxon>Streptophyta</taxon>
        <taxon>Embryophyta</taxon>
        <taxon>Tracheophyta</taxon>
        <taxon>Spermatophyta</taxon>
        <taxon>Magnoliopsida</taxon>
        <taxon>eudicotyledons</taxon>
        <taxon>Gunneridae</taxon>
        <taxon>Pentapetalae</taxon>
        <taxon>asterids</taxon>
        <taxon>lamiids</taxon>
        <taxon>Solanales</taxon>
        <taxon>Solanaceae</taxon>
        <taxon>Solanoideae</taxon>
        <taxon>Solaneae</taxon>
        <taxon>Solanum</taxon>
    </lineage>
</organism>
<dbReference type="PROSITE" id="PS51293">
    <property type="entry name" value="SANT"/>
    <property type="match status" value="1"/>
</dbReference>
<dbReference type="PANTHER" id="PTHR44042">
    <property type="entry name" value="DUPLICATED HOMEODOMAIN-LIKE SUPERFAMILY PROTEIN-RELATED"/>
    <property type="match status" value="1"/>
</dbReference>
<dbReference type="FunFam" id="1.10.10.60:FF:000009">
    <property type="entry name" value="transcription factor MYB1R1"/>
    <property type="match status" value="1"/>
</dbReference>
<dbReference type="Gramene" id="PGSC0003DMT400091980">
    <property type="protein sequence ID" value="PGSC0003DMT400091980"/>
    <property type="gene ID" value="PGSC0003DMG400041551"/>
</dbReference>
<sequence length="403" mass="46148">MDWPEFLESSNLQEPTIDLYGVSPQDNHEVTAQTDRWTPEEKQVFENAFSRYNNLGSQTFFEFIASKLPHKSMEEMKNLYINLFKEVEMENSLKNKNVVVGDVVDDHQHHQVPQEDNSSDKEANLNGTPSRVEISRSRHHRRGIPWTEGEHSKINIFSVKNFICYFVIDFNKNVVVGDVVDDHHQQHHQVPQEDNSSDKETNLNDTPPRAEISPSRRRQWGIPWTKGEHSLFLMGLNKFGKGDWKSISRHYVVSKTPTQVASHAQKYFSRRTSKTPVDRRRPSINDIQTVTLNSRRTTTTTTTTTVTTTPQINNNILAYNNNYQVGSSSRPFHHSNYTFGGPTFANNSNGNFGSYLRGEASGSNSFVMEQSNNNNNNNLRRPVSPRPFLSMYLSSTRGNNPQV</sequence>
<dbReference type="EnsemblPlants" id="PGSC0003DMT400091980">
    <property type="protein sequence ID" value="PGSC0003DMT400091980"/>
    <property type="gene ID" value="PGSC0003DMG400041551"/>
</dbReference>
<dbReference type="eggNOG" id="KOG0724">
    <property type="taxonomic scope" value="Eukaryota"/>
</dbReference>
<dbReference type="HOGENOM" id="CLU_057233_0_0_1"/>
<evidence type="ECO:0000313" key="11">
    <source>
        <dbReference type="Proteomes" id="UP000011115"/>
    </source>
</evidence>
<dbReference type="PROSITE" id="PS50090">
    <property type="entry name" value="MYB_LIKE"/>
    <property type="match status" value="1"/>
</dbReference>
<dbReference type="GO" id="GO:0010597">
    <property type="term" value="P:green leaf volatile biosynthetic process"/>
    <property type="evidence" value="ECO:0007669"/>
    <property type="project" value="UniProtKB-ARBA"/>
</dbReference>
<dbReference type="AlphaFoldDB" id="M1DNU3"/>
<feature type="domain" description="HTH myb-type" evidence="9">
    <location>
        <begin position="213"/>
        <end position="272"/>
    </location>
</feature>
<evidence type="ECO:0000256" key="1">
    <source>
        <dbReference type="ARBA" id="ARBA00004123"/>
    </source>
</evidence>
<evidence type="ECO:0000256" key="3">
    <source>
        <dbReference type="ARBA" id="ARBA00023125"/>
    </source>
</evidence>
<evidence type="ECO:0000313" key="10">
    <source>
        <dbReference type="EnsemblPlants" id="PGSC0003DMT400091980"/>
    </source>
</evidence>
<comment type="subcellular location">
    <subcellularLocation>
        <location evidence="1">Nucleus</location>
    </subcellularLocation>
</comment>
<dbReference type="Pfam" id="PF00249">
    <property type="entry name" value="Myb_DNA-binding"/>
    <property type="match status" value="1"/>
</dbReference>
<dbReference type="CDD" id="cd00167">
    <property type="entry name" value="SANT"/>
    <property type="match status" value="2"/>
</dbReference>
<dbReference type="InterPro" id="IPR017930">
    <property type="entry name" value="Myb_dom"/>
</dbReference>
<dbReference type="SUPFAM" id="SSF46689">
    <property type="entry name" value="Homeodomain-like"/>
    <property type="match status" value="2"/>
</dbReference>
<evidence type="ECO:0000256" key="4">
    <source>
        <dbReference type="ARBA" id="ARBA00023163"/>
    </source>
</evidence>
<dbReference type="GO" id="GO:0000976">
    <property type="term" value="F:transcription cis-regulatory region binding"/>
    <property type="evidence" value="ECO:0007669"/>
    <property type="project" value="UniProtKB-ARBA"/>
</dbReference>
<dbReference type="PROSITE" id="PS51294">
    <property type="entry name" value="HTH_MYB"/>
    <property type="match status" value="1"/>
</dbReference>
<dbReference type="SMART" id="SM00717">
    <property type="entry name" value="SANT"/>
    <property type="match status" value="2"/>
</dbReference>
<keyword evidence="3" id="KW-0238">DNA-binding</keyword>
<keyword evidence="5" id="KW-0539">Nucleus</keyword>
<keyword evidence="2" id="KW-0805">Transcription regulation</keyword>
<dbReference type="PaxDb" id="4113-PGSC0003DMT400091980"/>
<dbReference type="PANTHER" id="PTHR44042:SF54">
    <property type="entry name" value="MYB-LIKE DNA-BINDING DOMAIN, SHAQKYF CLASS PROTEIN"/>
    <property type="match status" value="1"/>
</dbReference>
<evidence type="ECO:0000256" key="2">
    <source>
        <dbReference type="ARBA" id="ARBA00023015"/>
    </source>
</evidence>
<dbReference type="GO" id="GO:0005634">
    <property type="term" value="C:nucleus"/>
    <property type="evidence" value="ECO:0007669"/>
    <property type="project" value="UniProtKB-SubCell"/>
</dbReference>
<dbReference type="NCBIfam" id="TIGR01557">
    <property type="entry name" value="myb_SHAQKYF"/>
    <property type="match status" value="1"/>
</dbReference>
<evidence type="ECO:0000259" key="7">
    <source>
        <dbReference type="PROSITE" id="PS50090"/>
    </source>
</evidence>
<proteinExistence type="predicted"/>
<accession>M1DNU3</accession>
<evidence type="ECO:0000259" key="8">
    <source>
        <dbReference type="PROSITE" id="PS51293"/>
    </source>
</evidence>
<dbReference type="Gene3D" id="1.10.10.60">
    <property type="entry name" value="Homeodomain-like"/>
    <property type="match status" value="2"/>
</dbReference>
<dbReference type="InterPro" id="IPR006447">
    <property type="entry name" value="Myb_dom_plants"/>
</dbReference>
<feature type="domain" description="Myb-like" evidence="7">
    <location>
        <begin position="223"/>
        <end position="268"/>
    </location>
</feature>
<dbReference type="SMR" id="M1DNU3"/>
<dbReference type="InterPro" id="IPR009057">
    <property type="entry name" value="Homeodomain-like_sf"/>
</dbReference>
<feature type="region of interest" description="Disordered" evidence="6">
    <location>
        <begin position="184"/>
        <end position="220"/>
    </location>
</feature>
<dbReference type="InParanoid" id="M1DNU3"/>
<reference evidence="11" key="1">
    <citation type="journal article" date="2011" name="Nature">
        <title>Genome sequence and analysis of the tuber crop potato.</title>
        <authorList>
            <consortium name="The Potato Genome Sequencing Consortium"/>
        </authorList>
    </citation>
    <scope>NUCLEOTIDE SEQUENCE [LARGE SCALE GENOMIC DNA]</scope>
    <source>
        <strain evidence="11">cv. DM1-3 516 R44</strain>
    </source>
</reference>
<dbReference type="Proteomes" id="UP000011115">
    <property type="component" value="Unassembled WGS sequence"/>
</dbReference>
<evidence type="ECO:0000256" key="6">
    <source>
        <dbReference type="SAM" id="MobiDB-lite"/>
    </source>
</evidence>
<feature type="region of interest" description="Disordered" evidence="6">
    <location>
        <begin position="109"/>
        <end position="141"/>
    </location>
</feature>